<evidence type="ECO:0000256" key="11">
    <source>
        <dbReference type="ARBA" id="ARBA00023235"/>
    </source>
</evidence>
<dbReference type="NCBIfam" id="NF008166">
    <property type="entry name" value="PRK10917.1-4"/>
    <property type="match status" value="1"/>
</dbReference>
<evidence type="ECO:0000256" key="9">
    <source>
        <dbReference type="ARBA" id="ARBA00023172"/>
    </source>
</evidence>
<dbReference type="InterPro" id="IPR047112">
    <property type="entry name" value="RecG/Mfd"/>
</dbReference>
<organism evidence="19">
    <name type="scientific">hydrothermal vent metagenome</name>
    <dbReference type="NCBI Taxonomy" id="652676"/>
    <lineage>
        <taxon>unclassified sequences</taxon>
        <taxon>metagenomes</taxon>
        <taxon>ecological metagenomes</taxon>
    </lineage>
</organism>
<keyword evidence="11" id="KW-0413">Isomerase</keyword>
<reference evidence="19" key="1">
    <citation type="submission" date="2018-06" db="EMBL/GenBank/DDBJ databases">
        <authorList>
            <person name="Zhirakovskaya E."/>
        </authorList>
    </citation>
    <scope>NUCLEOTIDE SEQUENCE</scope>
</reference>
<dbReference type="NCBIfam" id="TIGR00643">
    <property type="entry name" value="recG"/>
    <property type="match status" value="1"/>
</dbReference>
<dbReference type="InterPro" id="IPR004609">
    <property type="entry name" value="ATP-dep_DNA_helicase_RecG"/>
</dbReference>
<keyword evidence="3" id="KW-0547">Nucleotide-binding</keyword>
<dbReference type="GO" id="GO:0043138">
    <property type="term" value="F:3'-5' DNA helicase activity"/>
    <property type="evidence" value="ECO:0007669"/>
    <property type="project" value="UniProtKB-EC"/>
</dbReference>
<keyword evidence="8" id="KW-0238">DNA-binding</keyword>
<dbReference type="NCBIfam" id="NF008165">
    <property type="entry name" value="PRK10917.1-3"/>
    <property type="match status" value="1"/>
</dbReference>
<evidence type="ECO:0000256" key="3">
    <source>
        <dbReference type="ARBA" id="ARBA00022741"/>
    </source>
</evidence>
<dbReference type="Pfam" id="PF00270">
    <property type="entry name" value="DEAD"/>
    <property type="match status" value="1"/>
</dbReference>
<dbReference type="EMBL" id="UOFT01000052">
    <property type="protein sequence ID" value="VAW96498.1"/>
    <property type="molecule type" value="Genomic_DNA"/>
</dbReference>
<dbReference type="InterPro" id="IPR027417">
    <property type="entry name" value="P-loop_NTPase"/>
</dbReference>
<evidence type="ECO:0000259" key="17">
    <source>
        <dbReference type="PROSITE" id="PS51192"/>
    </source>
</evidence>
<sequence>MKLIHLWSSFLKTISKLTPITKIKGVGPKVAEKLTKLGIVSAQDLLFHLPYRYEDRTRIVPIGSLRIGDHAVIQGTIELTEIKFGRKRMLVCRVRDGSALLVLRFFHFTQSQKTNLARGKTIRCFGEVRRSGSHLEMTHPEYSILSAEQEQADLTEAVEETLTPVYPVTEGLHQISLRNMVNNAFDLLNAGALILDDYLPTVLLDKYSFSNLKEALRFVHYPPPDVSLSDLQDNQHPMKQRLIFEELLTHILSLRQLRARVKERPACIIKSPQGKTNTFKNNLPFELTNAQKKVVADIQDDLIKPFPMQRLVQGDVGSGKTVVAAIAALQVIESGYQVAIMAPTEILAEQHYTNFKSWFEPLGLQVAWLSGKLKAAPRRESMSLIESAKARIVIGTHALFQDEVEFKNLALVIIDEQHRFGVHQRLALRNKGVSNEHGEQRAPHQLIMTATPIPRTLSMTAYADLDCSIIDELPPGRTPVDTVVLPDSRRVEIIERIIKACQQGRQVYWVCTLIEESEVLQCQAAENTYKELSKAFPDLNIGLVHGRMKPEQKEQVMSAFKGAELQLLIATTVIEVGVDVPNASLMVIENAERLGLSQLHQLRGRVGRGQQASACVLMYRAPLSQNARTRLDTMRQTNDGFKIAQKDLEIRGPGEVLGTRQTGLQLLKIADLQRDAALIPKASKAAEELERKHPENIAPLIQRWLGDASRYADV</sequence>
<evidence type="ECO:0000313" key="19">
    <source>
        <dbReference type="EMBL" id="VAW96498.1"/>
    </source>
</evidence>
<evidence type="ECO:0000256" key="1">
    <source>
        <dbReference type="ARBA" id="ARBA00007504"/>
    </source>
</evidence>
<dbReference type="Pfam" id="PF00271">
    <property type="entry name" value="Helicase_C"/>
    <property type="match status" value="1"/>
</dbReference>
<evidence type="ECO:0000256" key="6">
    <source>
        <dbReference type="ARBA" id="ARBA00022806"/>
    </source>
</evidence>
<dbReference type="CDD" id="cd04488">
    <property type="entry name" value="RecG_wedge_OBF"/>
    <property type="match status" value="1"/>
</dbReference>
<keyword evidence="9" id="KW-0233">DNA recombination</keyword>
<evidence type="ECO:0000256" key="2">
    <source>
        <dbReference type="ARBA" id="ARBA00017846"/>
    </source>
</evidence>
<dbReference type="PANTHER" id="PTHR47964">
    <property type="entry name" value="ATP-DEPENDENT DNA HELICASE HOMOLOG RECG, CHLOROPLASTIC"/>
    <property type="match status" value="1"/>
</dbReference>
<dbReference type="InterPro" id="IPR011545">
    <property type="entry name" value="DEAD/DEAH_box_helicase_dom"/>
</dbReference>
<dbReference type="CDD" id="cd17992">
    <property type="entry name" value="DEXHc_RecG"/>
    <property type="match status" value="1"/>
</dbReference>
<dbReference type="SUPFAM" id="SSF52540">
    <property type="entry name" value="P-loop containing nucleoside triphosphate hydrolases"/>
    <property type="match status" value="2"/>
</dbReference>
<dbReference type="PROSITE" id="PS51194">
    <property type="entry name" value="HELICASE_CTER"/>
    <property type="match status" value="1"/>
</dbReference>
<dbReference type="GO" id="GO:0006310">
    <property type="term" value="P:DNA recombination"/>
    <property type="evidence" value="ECO:0007669"/>
    <property type="project" value="UniProtKB-KW"/>
</dbReference>
<keyword evidence="10" id="KW-0234">DNA repair</keyword>
<keyword evidence="5 19" id="KW-0378">Hydrolase</keyword>
<dbReference type="GO" id="GO:0005524">
    <property type="term" value="F:ATP binding"/>
    <property type="evidence" value="ECO:0007669"/>
    <property type="project" value="UniProtKB-KW"/>
</dbReference>
<dbReference type="SMART" id="SM00490">
    <property type="entry name" value="HELICc"/>
    <property type="match status" value="1"/>
</dbReference>
<evidence type="ECO:0000256" key="8">
    <source>
        <dbReference type="ARBA" id="ARBA00023125"/>
    </source>
</evidence>
<evidence type="ECO:0000256" key="4">
    <source>
        <dbReference type="ARBA" id="ARBA00022763"/>
    </source>
</evidence>
<dbReference type="InterPro" id="IPR045562">
    <property type="entry name" value="RecG_dom3_C"/>
</dbReference>
<protein>
    <recommendedName>
        <fullName evidence="2">ATP-dependent DNA helicase RecG</fullName>
        <ecNumber evidence="13">5.6.2.4</ecNumber>
    </recommendedName>
    <alternativeName>
        <fullName evidence="15">DNA branch migration protein RecG</fullName>
    </alternativeName>
    <alternativeName>
        <fullName evidence="16">Probable DNA 3'-5' helicase RecG</fullName>
    </alternativeName>
</protein>
<keyword evidence="6 19" id="KW-0347">Helicase</keyword>
<evidence type="ECO:0000256" key="16">
    <source>
        <dbReference type="ARBA" id="ARBA00049819"/>
    </source>
</evidence>
<dbReference type="GO" id="GO:0006281">
    <property type="term" value="P:DNA repair"/>
    <property type="evidence" value="ECO:0007669"/>
    <property type="project" value="UniProtKB-KW"/>
</dbReference>
<evidence type="ECO:0000256" key="15">
    <source>
        <dbReference type="ARBA" id="ARBA00049803"/>
    </source>
</evidence>
<name>A0A3B0ZSR2_9ZZZZ</name>
<dbReference type="PROSITE" id="PS51192">
    <property type="entry name" value="HELICASE_ATP_BIND_1"/>
    <property type="match status" value="1"/>
</dbReference>
<dbReference type="Gene3D" id="2.40.50.140">
    <property type="entry name" value="Nucleic acid-binding proteins"/>
    <property type="match status" value="1"/>
</dbReference>
<evidence type="ECO:0000256" key="13">
    <source>
        <dbReference type="ARBA" id="ARBA00034808"/>
    </source>
</evidence>
<dbReference type="InterPro" id="IPR012340">
    <property type="entry name" value="NA-bd_OB-fold"/>
</dbReference>
<dbReference type="PANTHER" id="PTHR47964:SF1">
    <property type="entry name" value="ATP-DEPENDENT DNA HELICASE HOMOLOG RECG, CHLOROPLASTIC"/>
    <property type="match status" value="1"/>
</dbReference>
<comment type="catalytic activity">
    <reaction evidence="12">
        <text>Couples ATP hydrolysis with the unwinding of duplex DNA by translocating in the 3'-5' direction.</text>
        <dbReference type="EC" id="5.6.2.4"/>
    </reaction>
</comment>
<dbReference type="GO" id="GO:0016887">
    <property type="term" value="F:ATP hydrolysis activity"/>
    <property type="evidence" value="ECO:0007669"/>
    <property type="project" value="RHEA"/>
</dbReference>
<evidence type="ECO:0000259" key="18">
    <source>
        <dbReference type="PROSITE" id="PS51194"/>
    </source>
</evidence>
<dbReference type="Gene3D" id="3.40.50.300">
    <property type="entry name" value="P-loop containing nucleotide triphosphate hydrolases"/>
    <property type="match status" value="2"/>
</dbReference>
<dbReference type="InterPro" id="IPR001650">
    <property type="entry name" value="Helicase_C-like"/>
</dbReference>
<dbReference type="SUPFAM" id="SSF50249">
    <property type="entry name" value="Nucleic acid-binding proteins"/>
    <property type="match status" value="1"/>
</dbReference>
<evidence type="ECO:0000256" key="14">
    <source>
        <dbReference type="ARBA" id="ARBA00048988"/>
    </source>
</evidence>
<keyword evidence="4" id="KW-0227">DNA damage</keyword>
<dbReference type="NCBIfam" id="NF008163">
    <property type="entry name" value="PRK10917.1-1"/>
    <property type="match status" value="1"/>
</dbReference>
<proteinExistence type="inferred from homology"/>
<dbReference type="SMART" id="SM00487">
    <property type="entry name" value="DEXDc"/>
    <property type="match status" value="1"/>
</dbReference>
<keyword evidence="7" id="KW-0067">ATP-binding</keyword>
<gene>
    <name evidence="19" type="ORF">MNBD_GAMMA23-1787</name>
</gene>
<dbReference type="InterPro" id="IPR014001">
    <property type="entry name" value="Helicase_ATP-bd"/>
</dbReference>
<evidence type="ECO:0000256" key="12">
    <source>
        <dbReference type="ARBA" id="ARBA00034617"/>
    </source>
</evidence>
<evidence type="ECO:0000256" key="7">
    <source>
        <dbReference type="ARBA" id="ARBA00022840"/>
    </source>
</evidence>
<dbReference type="FunFam" id="3.40.50.300:FF:000391">
    <property type="entry name" value="ATP-dependent DNA helicase RecG"/>
    <property type="match status" value="1"/>
</dbReference>
<comment type="similarity">
    <text evidence="1">Belongs to the helicase family. RecG subfamily.</text>
</comment>
<feature type="domain" description="Helicase C-terminal" evidence="18">
    <location>
        <begin position="503"/>
        <end position="649"/>
    </location>
</feature>
<evidence type="ECO:0000256" key="5">
    <source>
        <dbReference type="ARBA" id="ARBA00022801"/>
    </source>
</evidence>
<accession>A0A3B0ZSR2</accession>
<dbReference type="NCBIfam" id="NF008168">
    <property type="entry name" value="PRK10917.2-2"/>
    <property type="match status" value="1"/>
</dbReference>
<comment type="catalytic activity">
    <reaction evidence="14">
        <text>ATP + H2O = ADP + phosphate + H(+)</text>
        <dbReference type="Rhea" id="RHEA:13065"/>
        <dbReference type="ChEBI" id="CHEBI:15377"/>
        <dbReference type="ChEBI" id="CHEBI:15378"/>
        <dbReference type="ChEBI" id="CHEBI:30616"/>
        <dbReference type="ChEBI" id="CHEBI:43474"/>
        <dbReference type="ChEBI" id="CHEBI:456216"/>
        <dbReference type="EC" id="5.6.2.4"/>
    </reaction>
</comment>
<dbReference type="Pfam" id="PF17191">
    <property type="entry name" value="RecG_wedge"/>
    <property type="match status" value="1"/>
</dbReference>
<dbReference type="Pfam" id="PF19833">
    <property type="entry name" value="RecG_dom3_C"/>
    <property type="match status" value="1"/>
</dbReference>
<feature type="domain" description="Helicase ATP-binding" evidence="17">
    <location>
        <begin position="301"/>
        <end position="470"/>
    </location>
</feature>
<dbReference type="AlphaFoldDB" id="A0A3B0ZSR2"/>
<dbReference type="EC" id="5.6.2.4" evidence="13"/>
<evidence type="ECO:0000256" key="10">
    <source>
        <dbReference type="ARBA" id="ARBA00023204"/>
    </source>
</evidence>
<dbReference type="InterPro" id="IPR033454">
    <property type="entry name" value="RecG_wedge"/>
</dbReference>
<dbReference type="GO" id="GO:0003677">
    <property type="term" value="F:DNA binding"/>
    <property type="evidence" value="ECO:0007669"/>
    <property type="project" value="UniProtKB-KW"/>
</dbReference>